<accession>A0A0F9XCW3</accession>
<protein>
    <submittedName>
        <fullName evidence="1">Uncharacterized protein</fullName>
    </submittedName>
</protein>
<name>A0A0F9XCW3_9ZZZZ</name>
<reference evidence="1" key="1">
    <citation type="journal article" date="2015" name="Nature">
        <title>Complex archaea that bridge the gap between prokaryotes and eukaryotes.</title>
        <authorList>
            <person name="Spang A."/>
            <person name="Saw J.H."/>
            <person name="Jorgensen S.L."/>
            <person name="Zaremba-Niedzwiedzka K."/>
            <person name="Martijn J."/>
            <person name="Lind A.E."/>
            <person name="van Eijk R."/>
            <person name="Schleper C."/>
            <person name="Guy L."/>
            <person name="Ettema T.J."/>
        </authorList>
    </citation>
    <scope>NUCLEOTIDE SEQUENCE</scope>
</reference>
<evidence type="ECO:0000313" key="1">
    <source>
        <dbReference type="EMBL" id="KKN96806.1"/>
    </source>
</evidence>
<comment type="caution">
    <text evidence="1">The sequence shown here is derived from an EMBL/GenBank/DDBJ whole genome shotgun (WGS) entry which is preliminary data.</text>
</comment>
<proteinExistence type="predicted"/>
<organism evidence="1">
    <name type="scientific">marine sediment metagenome</name>
    <dbReference type="NCBI Taxonomy" id="412755"/>
    <lineage>
        <taxon>unclassified sequences</taxon>
        <taxon>metagenomes</taxon>
        <taxon>ecological metagenomes</taxon>
    </lineage>
</organism>
<dbReference type="EMBL" id="LAZR01000062">
    <property type="protein sequence ID" value="KKN96806.1"/>
    <property type="molecule type" value="Genomic_DNA"/>
</dbReference>
<sequence>MHDLSEEHIATLRLADKQGGLTFQCEKNGPHLLTVLDEDAPCSRPVAADLSRWGLIQVVGASDTQIGYKLTDEAKEWLREHPETDDA</sequence>
<gene>
    <name evidence="1" type="ORF">LCGC14_0164500</name>
</gene>
<dbReference type="AlphaFoldDB" id="A0A0F9XCW3"/>